<protein>
    <submittedName>
        <fullName evidence="10">TolC family outer membrane protein</fullName>
    </submittedName>
</protein>
<evidence type="ECO:0000256" key="3">
    <source>
        <dbReference type="ARBA" id="ARBA00022448"/>
    </source>
</evidence>
<keyword evidence="3" id="KW-0813">Transport</keyword>
<evidence type="ECO:0000256" key="5">
    <source>
        <dbReference type="ARBA" id="ARBA00022692"/>
    </source>
</evidence>
<evidence type="ECO:0000256" key="9">
    <source>
        <dbReference type="SAM" id="SignalP"/>
    </source>
</evidence>
<keyword evidence="7" id="KW-0998">Cell outer membrane</keyword>
<feature type="signal peptide" evidence="9">
    <location>
        <begin position="1"/>
        <end position="22"/>
    </location>
</feature>
<dbReference type="PANTHER" id="PTHR30026">
    <property type="entry name" value="OUTER MEMBRANE PROTEIN TOLC"/>
    <property type="match status" value="1"/>
</dbReference>
<evidence type="ECO:0000256" key="7">
    <source>
        <dbReference type="ARBA" id="ARBA00023237"/>
    </source>
</evidence>
<evidence type="ECO:0000313" key="10">
    <source>
        <dbReference type="EMBL" id="MBW0145553.1"/>
    </source>
</evidence>
<evidence type="ECO:0000256" key="6">
    <source>
        <dbReference type="ARBA" id="ARBA00023136"/>
    </source>
</evidence>
<dbReference type="PANTHER" id="PTHR30026:SF22">
    <property type="entry name" value="OUTER MEMBRANE EFFLUX PROTEIN"/>
    <property type="match status" value="1"/>
</dbReference>
<dbReference type="RefSeq" id="WP_218633450.1">
    <property type="nucleotide sequence ID" value="NZ_JAHVAH010000001.1"/>
</dbReference>
<dbReference type="InterPro" id="IPR010130">
    <property type="entry name" value="T1SS_OMP_TolC"/>
</dbReference>
<dbReference type="Proteomes" id="UP000698028">
    <property type="component" value="Unassembled WGS sequence"/>
</dbReference>
<gene>
    <name evidence="10" type="ORF">KTQ36_09640</name>
</gene>
<feature type="coiled-coil region" evidence="8">
    <location>
        <begin position="183"/>
        <end position="210"/>
    </location>
</feature>
<keyword evidence="5" id="KW-0812">Transmembrane</keyword>
<dbReference type="EMBL" id="JAHVAH010000001">
    <property type="protein sequence ID" value="MBW0145553.1"/>
    <property type="molecule type" value="Genomic_DNA"/>
</dbReference>
<feature type="chain" id="PRO_5045089674" evidence="9">
    <location>
        <begin position="23"/>
        <end position="468"/>
    </location>
</feature>
<keyword evidence="6" id="KW-0472">Membrane</keyword>
<evidence type="ECO:0000256" key="1">
    <source>
        <dbReference type="ARBA" id="ARBA00004442"/>
    </source>
</evidence>
<reference evidence="10 11" key="1">
    <citation type="submission" date="2021-07" db="EMBL/GenBank/DDBJ databases">
        <title>The draft genome sequence of Sphingomicrobium sp. B8.</title>
        <authorList>
            <person name="Mu L."/>
        </authorList>
    </citation>
    <scope>NUCLEOTIDE SEQUENCE [LARGE SCALE GENOMIC DNA]</scope>
    <source>
        <strain evidence="10 11">B8</strain>
    </source>
</reference>
<accession>A0ABS6V902</accession>
<evidence type="ECO:0000256" key="8">
    <source>
        <dbReference type="SAM" id="Coils"/>
    </source>
</evidence>
<dbReference type="InterPro" id="IPR003423">
    <property type="entry name" value="OMP_efflux"/>
</dbReference>
<comment type="caution">
    <text evidence="10">The sequence shown here is derived from an EMBL/GenBank/DDBJ whole genome shotgun (WGS) entry which is preliminary data.</text>
</comment>
<organism evidence="10 11">
    <name type="scientific">Sphingomicrobium clamense</name>
    <dbReference type="NCBI Taxonomy" id="2851013"/>
    <lineage>
        <taxon>Bacteria</taxon>
        <taxon>Pseudomonadati</taxon>
        <taxon>Pseudomonadota</taxon>
        <taxon>Alphaproteobacteria</taxon>
        <taxon>Sphingomonadales</taxon>
        <taxon>Sphingomonadaceae</taxon>
        <taxon>Sphingomicrobium</taxon>
    </lineage>
</organism>
<comment type="subcellular location">
    <subcellularLocation>
        <location evidence="1">Cell outer membrane</location>
    </subcellularLocation>
</comment>
<evidence type="ECO:0000256" key="2">
    <source>
        <dbReference type="ARBA" id="ARBA00007613"/>
    </source>
</evidence>
<evidence type="ECO:0000313" key="11">
    <source>
        <dbReference type="Proteomes" id="UP000698028"/>
    </source>
</evidence>
<dbReference type="Pfam" id="PF02321">
    <property type="entry name" value="OEP"/>
    <property type="match status" value="2"/>
</dbReference>
<keyword evidence="9" id="KW-0732">Signal</keyword>
<dbReference type="NCBIfam" id="TIGR01844">
    <property type="entry name" value="type_I_sec_TolC"/>
    <property type="match status" value="1"/>
</dbReference>
<proteinExistence type="inferred from homology"/>
<keyword evidence="8" id="KW-0175">Coiled coil</keyword>
<dbReference type="InterPro" id="IPR051906">
    <property type="entry name" value="TolC-like"/>
</dbReference>
<evidence type="ECO:0000256" key="4">
    <source>
        <dbReference type="ARBA" id="ARBA00022452"/>
    </source>
</evidence>
<keyword evidence="11" id="KW-1185">Reference proteome</keyword>
<name>A0ABS6V902_9SPHN</name>
<keyword evidence="4" id="KW-1134">Transmembrane beta strand</keyword>
<sequence>MSKPVRLTLLLLAGAMVTPAAAQDVDTLSEALSLTYETNPTLTGERAALRGDDAGVALARSGARPSLSAVAGINRDLTRSGILESTQPKGPDLSVGVDLSLPLFRGGQVKNGIRAAKARVAAGRATLRAVEGDIFVQAVAAYMDVRLNRDIVELNQNQVRVLDTNLQATSDRFEIGDVTRTDVAQSQARLQLAQANLASAEGRLASAIETFREVIGVFPGDLAPPPPLPPLPQTAEEAVDIALAYNADFEAIVANAAAARFDTKAAKGARLPTLSAVGSGTYLNALGSNPSAIPNSGTSTSVGVSSRIPIYQGGAPSARIRQAQAFESQLLERRVAVERAVIADARSAFATYEAAQRAIAANQVAVEANELAQEGARLEQSIGSRDVLDVLNAEQELLNSQVSLATAERDAYVAGFRLLDVMGQAEAEDLNLEGTALYDPLGNYRRVAGDIMDWAGDPDPEPVATPTR</sequence>
<comment type="similarity">
    <text evidence="2">Belongs to the outer membrane factor (OMF) (TC 1.B.17) family.</text>
</comment>